<gene>
    <name evidence="2" type="ORF">CWC39_04155</name>
</gene>
<evidence type="ECO:0000313" key="2">
    <source>
        <dbReference type="EMBL" id="RAV34250.1"/>
    </source>
</evidence>
<dbReference type="OrthoDB" id="4216082at2"/>
<dbReference type="RefSeq" id="WP_112769253.1">
    <property type="nucleotide sequence ID" value="NZ_CP063191.1"/>
</dbReference>
<protein>
    <recommendedName>
        <fullName evidence="4">DUF4355 domain-containing protein</fullName>
    </recommendedName>
</protein>
<dbReference type="EMBL" id="PHQP01000022">
    <property type="protein sequence ID" value="RAV34250.1"/>
    <property type="molecule type" value="Genomic_DNA"/>
</dbReference>
<name>A0A364VCA2_9CORY</name>
<evidence type="ECO:0000313" key="3">
    <source>
        <dbReference type="Proteomes" id="UP000251047"/>
    </source>
</evidence>
<accession>A0A364VCA2</accession>
<comment type="caution">
    <text evidence="2">The sequence shown here is derived from an EMBL/GenBank/DDBJ whole genome shotgun (WGS) entry which is preliminary data.</text>
</comment>
<evidence type="ECO:0008006" key="4">
    <source>
        <dbReference type="Google" id="ProtNLM"/>
    </source>
</evidence>
<dbReference type="Proteomes" id="UP000251047">
    <property type="component" value="Unassembled WGS sequence"/>
</dbReference>
<organism evidence="2 3">
    <name type="scientific">Corynebacterium heidelbergense</name>
    <dbReference type="NCBI Taxonomy" id="2055947"/>
    <lineage>
        <taxon>Bacteria</taxon>
        <taxon>Bacillati</taxon>
        <taxon>Actinomycetota</taxon>
        <taxon>Actinomycetes</taxon>
        <taxon>Mycobacteriales</taxon>
        <taxon>Corynebacteriaceae</taxon>
        <taxon>Corynebacterium</taxon>
    </lineage>
</organism>
<dbReference type="AlphaFoldDB" id="A0A364VCA2"/>
<feature type="compositionally biased region" description="Basic and acidic residues" evidence="1">
    <location>
        <begin position="171"/>
        <end position="192"/>
    </location>
</feature>
<feature type="compositionally biased region" description="Acidic residues" evidence="1">
    <location>
        <begin position="61"/>
        <end position="88"/>
    </location>
</feature>
<sequence length="198" mass="21521">MPDQTTTTHTNDGDTIAEKATSQEVEATAGDADQSTDSRAERTETRGMPTPKDVAEATTDSGDESDEDEQDTDDSGDADSDGDSDQSPEDVKKLLAKIRKSNREAQKLRERATNAERELGQLRAAMQTGLPLEMATRLRGSTPEELKQDAESLLQVVSSRRRAPGWGPDDGVWRGDGRATRPEDELDLDKVGSRIYGG</sequence>
<feature type="compositionally biased region" description="Low complexity" evidence="1">
    <location>
        <begin position="1"/>
        <end position="14"/>
    </location>
</feature>
<proteinExistence type="predicted"/>
<reference evidence="2 3" key="1">
    <citation type="journal article" date="2018" name="Syst. Appl. Microbiol.">
        <title>Corynebacterium heidelbergense sp. nov., isolated from the preen glands of Egyptian geese (Alopochen aegyptiacus).</title>
        <authorList>
            <person name="Braun M.S."/>
            <person name="Wang E."/>
            <person name="Zimmermann S."/>
            <person name="Wink M."/>
        </authorList>
    </citation>
    <scope>NUCLEOTIDE SEQUENCE [LARGE SCALE GENOMIC DNA]</scope>
    <source>
        <strain evidence="2 3">DSM 104638</strain>
    </source>
</reference>
<feature type="region of interest" description="Disordered" evidence="1">
    <location>
        <begin position="159"/>
        <end position="198"/>
    </location>
</feature>
<feature type="region of interest" description="Disordered" evidence="1">
    <location>
        <begin position="1"/>
        <end position="93"/>
    </location>
</feature>
<evidence type="ECO:0000256" key="1">
    <source>
        <dbReference type="SAM" id="MobiDB-lite"/>
    </source>
</evidence>
<feature type="compositionally biased region" description="Basic and acidic residues" evidence="1">
    <location>
        <begin position="36"/>
        <end position="45"/>
    </location>
</feature>